<keyword evidence="3 5" id="KW-0863">Zinc-finger</keyword>
<evidence type="ECO:0000256" key="2">
    <source>
        <dbReference type="ARBA" id="ARBA00022737"/>
    </source>
</evidence>
<dbReference type="InterPro" id="IPR036236">
    <property type="entry name" value="Znf_C2H2_sf"/>
</dbReference>
<dbReference type="PANTHER" id="PTHR23235:SF120">
    <property type="entry name" value="KRUPPEL-LIKE FACTOR 15"/>
    <property type="match status" value="1"/>
</dbReference>
<evidence type="ECO:0000313" key="7">
    <source>
        <dbReference type="EnsemblMetazoa" id="XP_024085837.1"/>
    </source>
</evidence>
<dbReference type="Proteomes" id="UP000494040">
    <property type="component" value="Unassembled WGS sequence"/>
</dbReference>
<feature type="domain" description="C2H2-type" evidence="6">
    <location>
        <begin position="261"/>
        <end position="288"/>
    </location>
</feature>
<dbReference type="FunFam" id="3.30.160.60:FF:000110">
    <property type="entry name" value="Zinc finger protein-like"/>
    <property type="match status" value="1"/>
</dbReference>
<protein>
    <recommendedName>
        <fullName evidence="6">C2H2-type domain-containing protein</fullName>
    </recommendedName>
</protein>
<dbReference type="OrthoDB" id="6077919at2759"/>
<name>A0A8I6SPJ2_CIMLE</name>
<feature type="domain" description="C2H2-type" evidence="6">
    <location>
        <begin position="289"/>
        <end position="316"/>
    </location>
</feature>
<evidence type="ECO:0000256" key="3">
    <source>
        <dbReference type="ARBA" id="ARBA00022771"/>
    </source>
</evidence>
<dbReference type="SUPFAM" id="SSF57667">
    <property type="entry name" value="beta-beta-alpha zinc fingers"/>
    <property type="match status" value="1"/>
</dbReference>
<dbReference type="PROSITE" id="PS50157">
    <property type="entry name" value="ZINC_FINGER_C2H2_2"/>
    <property type="match status" value="2"/>
</dbReference>
<dbReference type="PROSITE" id="PS00028">
    <property type="entry name" value="ZINC_FINGER_C2H2_1"/>
    <property type="match status" value="2"/>
</dbReference>
<reference evidence="7" key="1">
    <citation type="submission" date="2022-01" db="UniProtKB">
        <authorList>
            <consortium name="EnsemblMetazoa"/>
        </authorList>
    </citation>
    <scope>IDENTIFICATION</scope>
</reference>
<dbReference type="InterPro" id="IPR013087">
    <property type="entry name" value="Znf_C2H2_type"/>
</dbReference>
<dbReference type="Gene3D" id="3.30.160.60">
    <property type="entry name" value="Classic Zinc Finger"/>
    <property type="match status" value="2"/>
</dbReference>
<organism evidence="7 8">
    <name type="scientific">Cimex lectularius</name>
    <name type="common">Bed bug</name>
    <name type="synonym">Acanthia lectularia</name>
    <dbReference type="NCBI Taxonomy" id="79782"/>
    <lineage>
        <taxon>Eukaryota</taxon>
        <taxon>Metazoa</taxon>
        <taxon>Ecdysozoa</taxon>
        <taxon>Arthropoda</taxon>
        <taxon>Hexapoda</taxon>
        <taxon>Insecta</taxon>
        <taxon>Pterygota</taxon>
        <taxon>Neoptera</taxon>
        <taxon>Paraneoptera</taxon>
        <taxon>Hemiptera</taxon>
        <taxon>Heteroptera</taxon>
        <taxon>Panheteroptera</taxon>
        <taxon>Cimicomorpha</taxon>
        <taxon>Cimicidae</taxon>
        <taxon>Cimex</taxon>
    </lineage>
</organism>
<keyword evidence="8" id="KW-1185">Reference proteome</keyword>
<dbReference type="GeneID" id="106664784"/>
<evidence type="ECO:0000256" key="1">
    <source>
        <dbReference type="ARBA" id="ARBA00022723"/>
    </source>
</evidence>
<keyword evidence="4" id="KW-0862">Zinc</keyword>
<dbReference type="GO" id="GO:0008270">
    <property type="term" value="F:zinc ion binding"/>
    <property type="evidence" value="ECO:0007669"/>
    <property type="project" value="UniProtKB-KW"/>
</dbReference>
<keyword evidence="2" id="KW-0677">Repeat</keyword>
<evidence type="ECO:0000313" key="8">
    <source>
        <dbReference type="Proteomes" id="UP000494040"/>
    </source>
</evidence>
<keyword evidence="1" id="KW-0479">Metal-binding</keyword>
<dbReference type="AlphaFoldDB" id="A0A8I6SPJ2"/>
<proteinExistence type="predicted"/>
<dbReference type="EnsemblMetazoa" id="XM_024230069.1">
    <property type="protein sequence ID" value="XP_024085837.1"/>
    <property type="gene ID" value="LOC106664784"/>
</dbReference>
<dbReference type="GO" id="GO:0000981">
    <property type="term" value="F:DNA-binding transcription factor activity, RNA polymerase II-specific"/>
    <property type="evidence" value="ECO:0007669"/>
    <property type="project" value="TreeGrafter"/>
</dbReference>
<dbReference type="KEGG" id="clec:106664784"/>
<dbReference type="RefSeq" id="XP_024085837.1">
    <property type="nucleotide sequence ID" value="XM_024230069.1"/>
</dbReference>
<dbReference type="PANTHER" id="PTHR23235">
    <property type="entry name" value="KRUEPPEL-LIKE TRANSCRIPTION FACTOR"/>
    <property type="match status" value="1"/>
</dbReference>
<evidence type="ECO:0000256" key="4">
    <source>
        <dbReference type="ARBA" id="ARBA00022833"/>
    </source>
</evidence>
<dbReference type="Pfam" id="PF00096">
    <property type="entry name" value="zf-C2H2"/>
    <property type="match status" value="2"/>
</dbReference>
<evidence type="ECO:0000256" key="5">
    <source>
        <dbReference type="PROSITE-ProRule" id="PRU00042"/>
    </source>
</evidence>
<dbReference type="SMART" id="SM00355">
    <property type="entry name" value="ZnF_C2H2"/>
    <property type="match status" value="2"/>
</dbReference>
<evidence type="ECO:0000259" key="6">
    <source>
        <dbReference type="PROSITE" id="PS50157"/>
    </source>
</evidence>
<sequence>MLRSEYAGFSTSTLAMLADDCLVQDLESTDLFDVSSTDSSLRSASFMDSGVQETKEPNNNHLPLQICNYGNEWQSVEGTFFGEINYWRQNAIPETKSAAENSVYPYSVFGAEDPSTWQRQETQESSSYTNNTAGDLDDLMNVVPSNFSKNFVAHVENAESPNFLEMNNATTHAADAMTLHEEISYPQNTQGFVDLTTDIAEPQEEYCPNGSYSFGSRVSPVAVPAPVDPIFTLITKPTKKYTKRSKNGASTSGTRRERSLHYCHICSKGFKDKYSVNVHIRTHTGEKPFHCSYCAKCFRQKAHLAKHYQTHLNRTKSN</sequence>
<dbReference type="GO" id="GO:0000978">
    <property type="term" value="F:RNA polymerase II cis-regulatory region sequence-specific DNA binding"/>
    <property type="evidence" value="ECO:0007669"/>
    <property type="project" value="TreeGrafter"/>
</dbReference>
<accession>A0A8I6SPJ2</accession>